<proteinExistence type="predicted"/>
<accession>A0A7Z6XVL4</accession>
<evidence type="ECO:0000313" key="2">
    <source>
        <dbReference type="EMBL" id="RMP78485.1"/>
    </source>
</evidence>
<feature type="transmembrane region" description="Helical" evidence="1">
    <location>
        <begin position="597"/>
        <end position="621"/>
    </location>
</feature>
<evidence type="ECO:0000313" key="3">
    <source>
        <dbReference type="Proteomes" id="UP000282289"/>
    </source>
</evidence>
<keyword evidence="1" id="KW-1133">Transmembrane helix</keyword>
<evidence type="ECO:0008006" key="4">
    <source>
        <dbReference type="Google" id="ProtNLM"/>
    </source>
</evidence>
<dbReference type="EMBL" id="RBQT01000098">
    <property type="protein sequence ID" value="RMP78485.1"/>
    <property type="molecule type" value="Genomic_DNA"/>
</dbReference>
<reference evidence="2 3" key="1">
    <citation type="submission" date="2018-08" db="EMBL/GenBank/DDBJ databases">
        <title>Recombination of ecologically and evolutionarily significant loci maintains genetic cohesion in the Pseudomonas syringae species complex.</title>
        <authorList>
            <person name="Dillon M."/>
            <person name="Thakur S."/>
            <person name="Almeida R.N.D."/>
            <person name="Weir B.S."/>
            <person name="Guttman D.S."/>
        </authorList>
    </citation>
    <scope>NUCLEOTIDE SEQUENCE [LARGE SCALE GENOMIC DNA]</scope>
    <source>
        <strain evidence="2 3">ICMP 19589</strain>
    </source>
</reference>
<organism evidence="2 3">
    <name type="scientific">Pseudomonas syringae pv. actinidiae</name>
    <dbReference type="NCBI Taxonomy" id="103796"/>
    <lineage>
        <taxon>Bacteria</taxon>
        <taxon>Pseudomonadati</taxon>
        <taxon>Pseudomonadota</taxon>
        <taxon>Gammaproteobacteria</taxon>
        <taxon>Pseudomonadales</taxon>
        <taxon>Pseudomonadaceae</taxon>
        <taxon>Pseudomonas</taxon>
        <taxon>Pseudomonas syringae</taxon>
    </lineage>
</organism>
<keyword evidence="1" id="KW-0812">Transmembrane</keyword>
<keyword evidence="1" id="KW-0472">Membrane</keyword>
<evidence type="ECO:0000256" key="1">
    <source>
        <dbReference type="SAM" id="Phobius"/>
    </source>
</evidence>
<gene>
    <name evidence="2" type="ORF">ALQ15_112697</name>
</gene>
<sequence length="625" mass="68489">MKAHGRSLDEFTPLKPAEQILLGCCRLGRMAKIGADVPKEPSSDNIVRADFLRFLCLGGDDDAPVHECGVQLRGAYIQGFLNLDSAVVPASLYIHACHFQNQIILTGAKFAYSVVFQGSKINGMLAGDIQVEGYFSLNSVSSYGTVDMDNAQVKGQVNFSSANLNGVDSLALSAESVICRGAFHLTDGFVAKGMVSLIGAQIEGQLNCADAMFTASENLALLADRVIVNGNVFLSDGFCASGCVRFVGARIYGELRCSGGKFEGTEDDVFRIDDAVISDSVLLDRGFSAFGRINLQNTQVGGDLLVSNAKYIGTLDADRIHIKGALILRGLEETSKSVTFAGGRAGSLDDDRKSWGRALDLNGFVYGFINVHAEMSIADRLEWLDKQGTSVSDEHGVKEFRPQPWRHLQNVLNEMGHAEEAKQVGIEFEKRLRYGGLIGQSPASWNPIRRWFYKKLMTLLHVMYGFLTGYGYRPMLLLRSFLAVWLVCSGIYWLAANEGAIFAPSDPLVFQNEKYVSCVPPTSPTGQEPTGTGNWYLCVDLPEAYTGFSPLAFSLDLLLPLVDLHQEKDWAPLIETPKANVFAELRGFFSAKRLVRFVMWVEILAGWGFSLLFVAVVSGLARRKE</sequence>
<name>A0A7Z6XVL4_PSESF</name>
<dbReference type="Proteomes" id="UP000282289">
    <property type="component" value="Unassembled WGS sequence"/>
</dbReference>
<dbReference type="AlphaFoldDB" id="A0A7Z6XVL4"/>
<comment type="caution">
    <text evidence="2">The sequence shown here is derived from an EMBL/GenBank/DDBJ whole genome shotgun (WGS) entry which is preliminary data.</text>
</comment>
<protein>
    <recommendedName>
        <fullName evidence="4">Membrane-associated oxidoreductase</fullName>
    </recommendedName>
</protein>